<organism evidence="3 4">
    <name type="scientific">Bordetella flabilis</name>
    <dbReference type="NCBI Taxonomy" id="463014"/>
    <lineage>
        <taxon>Bacteria</taxon>
        <taxon>Pseudomonadati</taxon>
        <taxon>Pseudomonadota</taxon>
        <taxon>Betaproteobacteria</taxon>
        <taxon>Burkholderiales</taxon>
        <taxon>Alcaligenaceae</taxon>
        <taxon>Bordetella</taxon>
    </lineage>
</organism>
<evidence type="ECO:0000256" key="2">
    <source>
        <dbReference type="ARBA" id="ARBA00022649"/>
    </source>
</evidence>
<dbReference type="OrthoDB" id="9798046at2"/>
<dbReference type="NCBIfam" id="TIGR02385">
    <property type="entry name" value="RelE_StbE"/>
    <property type="match status" value="1"/>
</dbReference>
<keyword evidence="4" id="KW-1185">Reference proteome</keyword>
<accession>A0A193GLU3</accession>
<dbReference type="PANTHER" id="PTHR33755">
    <property type="entry name" value="TOXIN PARE1-RELATED"/>
    <property type="match status" value="1"/>
</dbReference>
<evidence type="ECO:0000256" key="1">
    <source>
        <dbReference type="ARBA" id="ARBA00006226"/>
    </source>
</evidence>
<keyword evidence="2" id="KW-1277">Toxin-antitoxin system</keyword>
<dbReference type="KEGG" id="bfz:BAU07_26310"/>
<protein>
    <submittedName>
        <fullName evidence="3">Addiction module antitoxin</fullName>
    </submittedName>
</protein>
<dbReference type="PANTHER" id="PTHR33755:SF6">
    <property type="entry name" value="PLASMID STABILIZATION SYSTEM PROTEIN"/>
    <property type="match status" value="1"/>
</dbReference>
<dbReference type="InterPro" id="IPR051803">
    <property type="entry name" value="TA_system_RelE-like_toxin"/>
</dbReference>
<dbReference type="InterPro" id="IPR035093">
    <property type="entry name" value="RelE/ParE_toxin_dom_sf"/>
</dbReference>
<dbReference type="Pfam" id="PF05016">
    <property type="entry name" value="ParE_toxin"/>
    <property type="match status" value="1"/>
</dbReference>
<proteinExistence type="inferred from homology"/>
<sequence>MLPIFWSAPALDDLDRITDHIAEFDVYAAITIHELIESAVHPVADHPYIFKRGRVPGTREIVAHPNYIVIYRVQADYVEVLSVLHARQEYPPRTLAK</sequence>
<comment type="similarity">
    <text evidence="1">Belongs to the RelE toxin family.</text>
</comment>
<geneLocation type="plasmid" evidence="3 4">
    <name>unnamed1</name>
</geneLocation>
<keyword evidence="3" id="KW-0614">Plasmid</keyword>
<evidence type="ECO:0000313" key="3">
    <source>
        <dbReference type="EMBL" id="ANN80840.1"/>
    </source>
</evidence>
<evidence type="ECO:0000313" key="4">
    <source>
        <dbReference type="Proteomes" id="UP000091926"/>
    </source>
</evidence>
<dbReference type="EMBL" id="CP016173">
    <property type="protein sequence ID" value="ANN80840.1"/>
    <property type="molecule type" value="Genomic_DNA"/>
</dbReference>
<reference evidence="3 4" key="1">
    <citation type="submission" date="2016-06" db="EMBL/GenBank/DDBJ databases">
        <title>Complete genome sequences of Bordetella bronchialis and Bordetella flabilis.</title>
        <authorList>
            <person name="LiPuma J.J."/>
            <person name="Spilker T."/>
        </authorList>
    </citation>
    <scope>NUCLEOTIDE SEQUENCE [LARGE SCALE GENOMIC DNA]</scope>
    <source>
        <strain evidence="3 4">AU10664</strain>
        <plasmid evidence="3 4">unnamed1</plasmid>
    </source>
</reference>
<dbReference type="RefSeq" id="WP_066665859.1">
    <property type="nucleotide sequence ID" value="NZ_CBCSCL010000020.1"/>
</dbReference>
<dbReference type="Proteomes" id="UP000091926">
    <property type="component" value="Plasmid unnamed1"/>
</dbReference>
<gene>
    <name evidence="3" type="ORF">BAU07_26310</name>
</gene>
<dbReference type="InterPro" id="IPR007712">
    <property type="entry name" value="RelE/ParE_toxin"/>
</dbReference>
<dbReference type="Gene3D" id="3.30.2310.20">
    <property type="entry name" value="RelE-like"/>
    <property type="match status" value="1"/>
</dbReference>
<dbReference type="AlphaFoldDB" id="A0A193GLU3"/>
<name>A0A193GLU3_9BORD</name>